<comment type="caution">
    <text evidence="1">The sequence shown here is derived from an EMBL/GenBank/DDBJ whole genome shotgun (WGS) entry which is preliminary data.</text>
</comment>
<sequence length="158" mass="18685">MSFKLLKEAEQYYETVERRRDDGAKFRTKFDFYYLCLMAGLHFRQMGTLEQEKELNETAYFIDYYPEPFPDKVDLIVGLLIDAEMERKHILPSDKKEVEKLMLDLIDHQSYTKLSSKGHKLLNLYAAGGFNRIKETILPTTELEVFLLHYMDLMNEPA</sequence>
<protein>
    <submittedName>
        <fullName evidence="1">Uncharacterized protein</fullName>
    </submittedName>
</protein>
<evidence type="ECO:0000313" key="2">
    <source>
        <dbReference type="Proteomes" id="UP000654993"/>
    </source>
</evidence>
<dbReference type="AlphaFoldDB" id="A0A916QD57"/>
<organism evidence="1 2">
    <name type="scientific">Insulibacter thermoxylanivorax</name>
    <dbReference type="NCBI Taxonomy" id="2749268"/>
    <lineage>
        <taxon>Bacteria</taxon>
        <taxon>Bacillati</taxon>
        <taxon>Bacillota</taxon>
        <taxon>Bacilli</taxon>
        <taxon>Bacillales</taxon>
        <taxon>Paenibacillaceae</taxon>
        <taxon>Insulibacter</taxon>
    </lineage>
</organism>
<evidence type="ECO:0000313" key="1">
    <source>
        <dbReference type="EMBL" id="GFR37183.1"/>
    </source>
</evidence>
<reference evidence="1" key="2">
    <citation type="journal article" date="2021" name="Data Brief">
        <title>Draft genome sequence data of the facultative, thermophilic, xylanolytic bacterium Paenibacillus sp. strain DA-C8.</title>
        <authorList>
            <person name="Chhe C."/>
            <person name="Uke A."/>
            <person name="Baramee S."/>
            <person name="Ungkulpasvich U."/>
            <person name="Tachaapaikoon C."/>
            <person name="Pason P."/>
            <person name="Waeonukul R."/>
            <person name="Ratanakhanokchai K."/>
            <person name="Kosugi A."/>
        </authorList>
    </citation>
    <scope>NUCLEOTIDE SEQUENCE</scope>
    <source>
        <strain evidence="1">DA-C8</strain>
    </source>
</reference>
<gene>
    <name evidence="1" type="ORF">PRECH8_04790</name>
</gene>
<dbReference type="EMBL" id="BMAQ01000003">
    <property type="protein sequence ID" value="GFR37183.1"/>
    <property type="molecule type" value="Genomic_DNA"/>
</dbReference>
<proteinExistence type="predicted"/>
<accession>A0A916QD57</accession>
<dbReference type="Proteomes" id="UP000654993">
    <property type="component" value="Unassembled WGS sequence"/>
</dbReference>
<name>A0A916QD57_9BACL</name>
<reference evidence="1" key="1">
    <citation type="submission" date="2020-08" db="EMBL/GenBank/DDBJ databases">
        <authorList>
            <person name="Uke A."/>
            <person name="Chhe C."/>
            <person name="Baramee S."/>
            <person name="Kosugi A."/>
        </authorList>
    </citation>
    <scope>NUCLEOTIDE SEQUENCE</scope>
    <source>
        <strain evidence="1">DA-C8</strain>
    </source>
</reference>
<dbReference type="RefSeq" id="WP_200965464.1">
    <property type="nucleotide sequence ID" value="NZ_BMAQ01000003.1"/>
</dbReference>
<keyword evidence="2" id="KW-1185">Reference proteome</keyword>